<dbReference type="OrthoDB" id="10020554at2759"/>
<dbReference type="InterPro" id="IPR000462">
    <property type="entry name" value="CDP-OH_P_trans"/>
</dbReference>
<dbReference type="EnsemblMetazoa" id="BGLB032614-RA">
    <property type="protein sequence ID" value="BGLB032614-PA"/>
    <property type="gene ID" value="BGLB032614"/>
</dbReference>
<dbReference type="InterPro" id="IPR043130">
    <property type="entry name" value="CDP-OH_PTrfase_TM_dom"/>
</dbReference>
<evidence type="ECO:0000256" key="2">
    <source>
        <dbReference type="ARBA" id="ARBA00010441"/>
    </source>
</evidence>
<proteinExistence type="inferred from homology"/>
<feature type="transmembrane region" description="Helical" evidence="15">
    <location>
        <begin position="277"/>
        <end position="298"/>
    </location>
</feature>
<dbReference type="GO" id="GO:0043337">
    <property type="term" value="F:cardiolipin synthase (CMP-forming)"/>
    <property type="evidence" value="ECO:0007669"/>
    <property type="project" value="UniProtKB-EC"/>
</dbReference>
<evidence type="ECO:0000256" key="14">
    <source>
        <dbReference type="ARBA" id="ARBA00047433"/>
    </source>
</evidence>
<name>A0A2C9LME1_BIOGL</name>
<keyword evidence="4" id="KW-0808">Transferase</keyword>
<dbReference type="AlphaFoldDB" id="A0A2C9LME1"/>
<evidence type="ECO:0000256" key="13">
    <source>
        <dbReference type="ARBA" id="ARBA00039001"/>
    </source>
</evidence>
<comment type="subcellular location">
    <subcellularLocation>
        <location evidence="1">Mitochondrion inner membrane</location>
        <topology evidence="1">Multi-pass membrane protein</topology>
    </subcellularLocation>
</comment>
<keyword evidence="12" id="KW-1208">Phospholipid metabolism</keyword>
<dbReference type="Gene3D" id="1.20.120.1760">
    <property type="match status" value="1"/>
</dbReference>
<dbReference type="RefSeq" id="XP_013078897.2">
    <property type="nucleotide sequence ID" value="XM_013223443.2"/>
</dbReference>
<sequence>MTKGKKILSLLLNEKDSLFTYLSTKLSQKVNPKLKEVNHSLDLNCRSNIIVPLKSYVNSKKDRFSNSWVLNCLVNGHFLNQSRQSQYEYDYHSAPSKCNHHTHSNATKRNQLDLFSNSWLNRSLAQKPSYSTNHTIVGFLNCDQRHYSTFKHNRNLLIRSLIEKKLFSRNVRKTIRHQDISDPVSMNSNDIKFRVRNRTRTILHSKLSKLKKSILLHKCQLKDKWKDQQLRSLQAVGKLKNELKAKKENIKTVPNLLTTMRMASAPVLAYLVVHDYFGTACTIFVFAGITDLLDGYIARNFKNQRTALGTALDPLADKLLVSFLGIALTSAGLIPVPMTVLILSRDLGLILASFYIRYISLPPPKTLSRYFDVSLVTAKLYPSTISKVNTGLQLSYVAATLASPVFNFVDHPWLQGLMYLTAATTMISGVDYVLTWRRRMKIIQNK</sequence>
<evidence type="ECO:0000256" key="15">
    <source>
        <dbReference type="SAM" id="Phobius"/>
    </source>
</evidence>
<evidence type="ECO:0000256" key="6">
    <source>
        <dbReference type="ARBA" id="ARBA00022792"/>
    </source>
</evidence>
<evidence type="ECO:0000313" key="17">
    <source>
        <dbReference type="Proteomes" id="UP000076420"/>
    </source>
</evidence>
<dbReference type="Pfam" id="PF01066">
    <property type="entry name" value="CDP-OH_P_transf"/>
    <property type="match status" value="1"/>
</dbReference>
<dbReference type="PANTHER" id="PTHR14269:SF60">
    <property type="entry name" value="CARDIOLIPIN SYNTHASE (CMP-FORMING)"/>
    <property type="match status" value="1"/>
</dbReference>
<keyword evidence="10 15" id="KW-0472">Membrane</keyword>
<comment type="similarity">
    <text evidence="2">Belongs to the CDP-alcohol phosphatidyltransferase class-I family.</text>
</comment>
<dbReference type="KEGG" id="bgt:106064816"/>
<feature type="transmembrane region" description="Helical" evidence="15">
    <location>
        <begin position="319"/>
        <end position="343"/>
    </location>
</feature>
<keyword evidence="5 15" id="KW-0812">Transmembrane</keyword>
<dbReference type="GO" id="GO:0032049">
    <property type="term" value="P:cardiolipin biosynthetic process"/>
    <property type="evidence" value="ECO:0007669"/>
    <property type="project" value="TreeGrafter"/>
</dbReference>
<evidence type="ECO:0000256" key="9">
    <source>
        <dbReference type="ARBA" id="ARBA00023128"/>
    </source>
</evidence>
<feature type="transmembrane region" description="Helical" evidence="15">
    <location>
        <begin position="413"/>
        <end position="434"/>
    </location>
</feature>
<organism evidence="16 17">
    <name type="scientific">Biomphalaria glabrata</name>
    <name type="common">Bloodfluke planorb</name>
    <name type="synonym">Freshwater snail</name>
    <dbReference type="NCBI Taxonomy" id="6526"/>
    <lineage>
        <taxon>Eukaryota</taxon>
        <taxon>Metazoa</taxon>
        <taxon>Spiralia</taxon>
        <taxon>Lophotrochozoa</taxon>
        <taxon>Mollusca</taxon>
        <taxon>Gastropoda</taxon>
        <taxon>Heterobranchia</taxon>
        <taxon>Euthyneura</taxon>
        <taxon>Panpulmonata</taxon>
        <taxon>Hygrophila</taxon>
        <taxon>Lymnaeoidea</taxon>
        <taxon>Planorbidae</taxon>
        <taxon>Biomphalaria</taxon>
    </lineage>
</organism>
<gene>
    <name evidence="16" type="primary">106064816</name>
</gene>
<protein>
    <recommendedName>
        <fullName evidence="13">cardiolipin synthase (CMP-forming)</fullName>
        <ecNumber evidence="13">2.7.8.41</ecNumber>
    </recommendedName>
</protein>
<dbReference type="PANTHER" id="PTHR14269">
    <property type="entry name" value="CDP-DIACYLGLYCEROL--GLYCEROL-3-PHOSPHATE 3-PHOSPHATIDYLTRANSFERASE-RELATED"/>
    <property type="match status" value="1"/>
</dbReference>
<evidence type="ECO:0000256" key="11">
    <source>
        <dbReference type="ARBA" id="ARBA00023209"/>
    </source>
</evidence>
<comment type="catalytic activity">
    <reaction evidence="14">
        <text>a CDP-1,2-diacyl-sn-glycerol + a 1,2-diacyl-sn-glycero-3-phospho-(1'-sn-glycerol) = a cardiolipin + CMP + H(+)</text>
        <dbReference type="Rhea" id="RHEA:32931"/>
        <dbReference type="ChEBI" id="CHEBI:15378"/>
        <dbReference type="ChEBI" id="CHEBI:58332"/>
        <dbReference type="ChEBI" id="CHEBI:60377"/>
        <dbReference type="ChEBI" id="CHEBI:62237"/>
        <dbReference type="ChEBI" id="CHEBI:64716"/>
        <dbReference type="EC" id="2.7.8.41"/>
    </reaction>
</comment>
<keyword evidence="11" id="KW-0594">Phospholipid biosynthesis</keyword>
<dbReference type="VEuPathDB" id="VectorBase:BGLB032614"/>
<accession>A0A2C9LME1</accession>
<evidence type="ECO:0000256" key="5">
    <source>
        <dbReference type="ARBA" id="ARBA00022692"/>
    </source>
</evidence>
<evidence type="ECO:0000313" key="16">
    <source>
        <dbReference type="EnsemblMetazoa" id="BGLB032614-PA"/>
    </source>
</evidence>
<evidence type="ECO:0000256" key="10">
    <source>
        <dbReference type="ARBA" id="ARBA00023136"/>
    </source>
</evidence>
<evidence type="ECO:0000256" key="8">
    <source>
        <dbReference type="ARBA" id="ARBA00023098"/>
    </source>
</evidence>
<evidence type="ECO:0000256" key="3">
    <source>
        <dbReference type="ARBA" id="ARBA00022516"/>
    </source>
</evidence>
<keyword evidence="6" id="KW-0999">Mitochondrion inner membrane</keyword>
<reference evidence="16" key="1">
    <citation type="submission" date="2020-05" db="UniProtKB">
        <authorList>
            <consortium name="EnsemblMetazoa"/>
        </authorList>
    </citation>
    <scope>IDENTIFICATION</scope>
    <source>
        <strain evidence="16">BB02</strain>
    </source>
</reference>
<dbReference type="GO" id="GO:0005743">
    <property type="term" value="C:mitochondrial inner membrane"/>
    <property type="evidence" value="ECO:0007669"/>
    <property type="project" value="UniProtKB-SubCell"/>
</dbReference>
<dbReference type="VEuPathDB" id="VectorBase:BGLAX_040059"/>
<evidence type="ECO:0000256" key="1">
    <source>
        <dbReference type="ARBA" id="ARBA00004448"/>
    </source>
</evidence>
<dbReference type="STRING" id="6526.A0A2C9LME1"/>
<dbReference type="FunFam" id="1.20.120.1760:FF:000005">
    <property type="entry name" value="Cardiolipin synthase 1"/>
    <property type="match status" value="1"/>
</dbReference>
<keyword evidence="7 15" id="KW-1133">Transmembrane helix</keyword>
<dbReference type="InterPro" id="IPR050324">
    <property type="entry name" value="CDP-alcohol_PTase-I"/>
</dbReference>
<dbReference type="Proteomes" id="UP000076420">
    <property type="component" value="Unassembled WGS sequence"/>
</dbReference>
<keyword evidence="9" id="KW-0496">Mitochondrion</keyword>
<evidence type="ECO:0000256" key="12">
    <source>
        <dbReference type="ARBA" id="ARBA00023264"/>
    </source>
</evidence>
<keyword evidence="3" id="KW-0444">Lipid biosynthesis</keyword>
<evidence type="ECO:0000256" key="4">
    <source>
        <dbReference type="ARBA" id="ARBA00022679"/>
    </source>
</evidence>
<evidence type="ECO:0000256" key="7">
    <source>
        <dbReference type="ARBA" id="ARBA00022989"/>
    </source>
</evidence>
<keyword evidence="8" id="KW-0443">Lipid metabolism</keyword>
<dbReference type="EC" id="2.7.8.41" evidence="13"/>